<comment type="caution">
    <text evidence="2">The sequence shown here is derived from an EMBL/GenBank/DDBJ whole genome shotgun (WGS) entry which is preliminary data.</text>
</comment>
<feature type="region of interest" description="Disordered" evidence="1">
    <location>
        <begin position="1"/>
        <end position="44"/>
    </location>
</feature>
<protein>
    <submittedName>
        <fullName evidence="2">Uncharacterized protein</fullName>
    </submittedName>
</protein>
<dbReference type="AlphaFoldDB" id="A0AAN8XWA5"/>
<name>A0AAN8XWA5_HALRR</name>
<evidence type="ECO:0000256" key="1">
    <source>
        <dbReference type="SAM" id="MobiDB-lite"/>
    </source>
</evidence>
<organism evidence="2 3">
    <name type="scientific">Halocaridina rubra</name>
    <name type="common">Hawaiian red shrimp</name>
    <dbReference type="NCBI Taxonomy" id="373956"/>
    <lineage>
        <taxon>Eukaryota</taxon>
        <taxon>Metazoa</taxon>
        <taxon>Ecdysozoa</taxon>
        <taxon>Arthropoda</taxon>
        <taxon>Crustacea</taxon>
        <taxon>Multicrustacea</taxon>
        <taxon>Malacostraca</taxon>
        <taxon>Eumalacostraca</taxon>
        <taxon>Eucarida</taxon>
        <taxon>Decapoda</taxon>
        <taxon>Pleocyemata</taxon>
        <taxon>Caridea</taxon>
        <taxon>Atyoidea</taxon>
        <taxon>Atyidae</taxon>
        <taxon>Halocaridina</taxon>
    </lineage>
</organism>
<keyword evidence="3" id="KW-1185">Reference proteome</keyword>
<gene>
    <name evidence="2" type="ORF">SK128_014289</name>
</gene>
<evidence type="ECO:0000313" key="3">
    <source>
        <dbReference type="Proteomes" id="UP001381693"/>
    </source>
</evidence>
<dbReference type="Proteomes" id="UP001381693">
    <property type="component" value="Unassembled WGS sequence"/>
</dbReference>
<accession>A0AAN8XWA5</accession>
<reference evidence="2 3" key="1">
    <citation type="submission" date="2023-11" db="EMBL/GenBank/DDBJ databases">
        <title>Halocaridina rubra genome assembly.</title>
        <authorList>
            <person name="Smith C."/>
        </authorList>
    </citation>
    <scope>NUCLEOTIDE SEQUENCE [LARGE SCALE GENOMIC DNA]</scope>
    <source>
        <strain evidence="2">EP-1</strain>
        <tissue evidence="2">Whole</tissue>
    </source>
</reference>
<dbReference type="EMBL" id="JAXCGZ010000699">
    <property type="protein sequence ID" value="KAK7085639.1"/>
    <property type="molecule type" value="Genomic_DNA"/>
</dbReference>
<proteinExistence type="predicted"/>
<evidence type="ECO:0000313" key="2">
    <source>
        <dbReference type="EMBL" id="KAK7085639.1"/>
    </source>
</evidence>
<sequence length="145" mass="16649">MLRPPAVPVSTVRGITTGYPPSAKCEDTQSDQGDLDSDQAEAVAHRELCQVPTLSPHYAHPTGASATEFLYLIKYLEESRQFDATHRWEKEDARRLEKDNRRHEEVRCRVEEAWMIEDEAGQKEDKERFMTLIQLLSTPMKTMTA</sequence>